<gene>
    <name evidence="2" type="ORF">A2876_04315</name>
</gene>
<dbReference type="InterPro" id="IPR043734">
    <property type="entry name" value="DUF5678"/>
</dbReference>
<dbReference type="AlphaFoldDB" id="A0A1F4YE53"/>
<comment type="caution">
    <text evidence="2">The sequence shown here is derived from an EMBL/GenBank/DDBJ whole genome shotgun (WGS) entry which is preliminary data.</text>
</comment>
<organism evidence="2 3">
    <name type="scientific">Candidatus Amesbacteria bacterium RIFCSPHIGHO2_01_FULL_48_32b</name>
    <dbReference type="NCBI Taxonomy" id="1797253"/>
    <lineage>
        <taxon>Bacteria</taxon>
        <taxon>Candidatus Amesiibacteriota</taxon>
    </lineage>
</organism>
<proteinExistence type="predicted"/>
<sequence length="65" mass="7366">MGIDWTNLFKKYKNLWVALKDDEKTVIASGRTAKQAWDEARKKGASNPILTRIPGRLISYVGESK</sequence>
<reference evidence="2 3" key="1">
    <citation type="journal article" date="2016" name="Nat. Commun.">
        <title>Thousands of microbial genomes shed light on interconnected biogeochemical processes in an aquifer system.</title>
        <authorList>
            <person name="Anantharaman K."/>
            <person name="Brown C.T."/>
            <person name="Hug L.A."/>
            <person name="Sharon I."/>
            <person name="Castelle C.J."/>
            <person name="Probst A.J."/>
            <person name="Thomas B.C."/>
            <person name="Singh A."/>
            <person name="Wilkins M.J."/>
            <person name="Karaoz U."/>
            <person name="Brodie E.L."/>
            <person name="Williams K.H."/>
            <person name="Hubbard S.S."/>
            <person name="Banfield J.F."/>
        </authorList>
    </citation>
    <scope>NUCLEOTIDE SEQUENCE [LARGE SCALE GENOMIC DNA]</scope>
</reference>
<dbReference type="Proteomes" id="UP000178176">
    <property type="component" value="Unassembled WGS sequence"/>
</dbReference>
<protein>
    <recommendedName>
        <fullName evidence="1">DUF5678 domain-containing protein</fullName>
    </recommendedName>
</protein>
<accession>A0A1F4YE53</accession>
<feature type="domain" description="DUF5678" evidence="1">
    <location>
        <begin position="8"/>
        <end position="55"/>
    </location>
</feature>
<evidence type="ECO:0000259" key="1">
    <source>
        <dbReference type="Pfam" id="PF18929"/>
    </source>
</evidence>
<name>A0A1F4YE53_9BACT</name>
<evidence type="ECO:0000313" key="3">
    <source>
        <dbReference type="Proteomes" id="UP000178176"/>
    </source>
</evidence>
<dbReference type="Pfam" id="PF18929">
    <property type="entry name" value="DUF5678"/>
    <property type="match status" value="1"/>
</dbReference>
<evidence type="ECO:0000313" key="2">
    <source>
        <dbReference type="EMBL" id="OGC92221.1"/>
    </source>
</evidence>
<dbReference type="EMBL" id="MEXH01000020">
    <property type="protein sequence ID" value="OGC92221.1"/>
    <property type="molecule type" value="Genomic_DNA"/>
</dbReference>